<accession>A0ABD2NKG5</accession>
<keyword evidence="3" id="KW-1185">Reference proteome</keyword>
<gene>
    <name evidence="2" type="ORF">HHI36_016701</name>
</gene>
<evidence type="ECO:0000256" key="1">
    <source>
        <dbReference type="SAM" id="MobiDB-lite"/>
    </source>
</evidence>
<reference evidence="2 3" key="1">
    <citation type="journal article" date="2021" name="BMC Biol.">
        <title>Horizontally acquired antibacterial genes associated with adaptive radiation of ladybird beetles.</title>
        <authorList>
            <person name="Li H.S."/>
            <person name="Tang X.F."/>
            <person name="Huang Y.H."/>
            <person name="Xu Z.Y."/>
            <person name="Chen M.L."/>
            <person name="Du X.Y."/>
            <person name="Qiu B.Y."/>
            <person name="Chen P.T."/>
            <person name="Zhang W."/>
            <person name="Slipinski A."/>
            <person name="Escalona H.E."/>
            <person name="Waterhouse R.M."/>
            <person name="Zwick A."/>
            <person name="Pang H."/>
        </authorList>
    </citation>
    <scope>NUCLEOTIDE SEQUENCE [LARGE SCALE GENOMIC DNA]</scope>
    <source>
        <strain evidence="2">SYSU2018</strain>
    </source>
</reference>
<comment type="caution">
    <text evidence="2">The sequence shown here is derived from an EMBL/GenBank/DDBJ whole genome shotgun (WGS) entry which is preliminary data.</text>
</comment>
<feature type="region of interest" description="Disordered" evidence="1">
    <location>
        <begin position="1"/>
        <end position="25"/>
    </location>
</feature>
<sequence>MYGEVKSVEGNSEDTIHGSVEEQENNRRLGKIPKWLADYETSFISIHNQPTLYQEVMKSEDKEKWKEAMEKALTLKENQTWTEVTSECSSYKIITSKWGFKIKGGLQGAKQYKA</sequence>
<proteinExistence type="predicted"/>
<dbReference type="Proteomes" id="UP001516400">
    <property type="component" value="Unassembled WGS sequence"/>
</dbReference>
<name>A0ABD2NKG5_9CUCU</name>
<protein>
    <submittedName>
        <fullName evidence="2">Uncharacterized protein</fullName>
    </submittedName>
</protein>
<evidence type="ECO:0000313" key="2">
    <source>
        <dbReference type="EMBL" id="KAL3279188.1"/>
    </source>
</evidence>
<dbReference type="EMBL" id="JABFTP020000124">
    <property type="protein sequence ID" value="KAL3279188.1"/>
    <property type="molecule type" value="Genomic_DNA"/>
</dbReference>
<organism evidence="2 3">
    <name type="scientific">Cryptolaemus montrouzieri</name>
    <dbReference type="NCBI Taxonomy" id="559131"/>
    <lineage>
        <taxon>Eukaryota</taxon>
        <taxon>Metazoa</taxon>
        <taxon>Ecdysozoa</taxon>
        <taxon>Arthropoda</taxon>
        <taxon>Hexapoda</taxon>
        <taxon>Insecta</taxon>
        <taxon>Pterygota</taxon>
        <taxon>Neoptera</taxon>
        <taxon>Endopterygota</taxon>
        <taxon>Coleoptera</taxon>
        <taxon>Polyphaga</taxon>
        <taxon>Cucujiformia</taxon>
        <taxon>Coccinelloidea</taxon>
        <taxon>Coccinellidae</taxon>
        <taxon>Scymninae</taxon>
        <taxon>Scymnini</taxon>
        <taxon>Cryptolaemus</taxon>
    </lineage>
</organism>
<evidence type="ECO:0000313" key="3">
    <source>
        <dbReference type="Proteomes" id="UP001516400"/>
    </source>
</evidence>
<feature type="compositionally biased region" description="Basic and acidic residues" evidence="1">
    <location>
        <begin position="14"/>
        <end position="25"/>
    </location>
</feature>
<dbReference type="AlphaFoldDB" id="A0ABD2NKG5"/>